<gene>
    <name evidence="2" type="ORF">AAHA92_21378</name>
</gene>
<comment type="caution">
    <text evidence="2">The sequence shown here is derived from an EMBL/GenBank/DDBJ whole genome shotgun (WGS) entry which is preliminary data.</text>
</comment>
<organism evidence="2 3">
    <name type="scientific">Salvia divinorum</name>
    <name type="common">Maria pastora</name>
    <name type="synonym">Diviner's sage</name>
    <dbReference type="NCBI Taxonomy" id="28513"/>
    <lineage>
        <taxon>Eukaryota</taxon>
        <taxon>Viridiplantae</taxon>
        <taxon>Streptophyta</taxon>
        <taxon>Embryophyta</taxon>
        <taxon>Tracheophyta</taxon>
        <taxon>Spermatophyta</taxon>
        <taxon>Magnoliopsida</taxon>
        <taxon>eudicotyledons</taxon>
        <taxon>Gunneridae</taxon>
        <taxon>Pentapetalae</taxon>
        <taxon>asterids</taxon>
        <taxon>lamiids</taxon>
        <taxon>Lamiales</taxon>
        <taxon>Lamiaceae</taxon>
        <taxon>Nepetoideae</taxon>
        <taxon>Mentheae</taxon>
        <taxon>Salviinae</taxon>
        <taxon>Salvia</taxon>
        <taxon>Salvia subgen. Calosphace</taxon>
    </lineage>
</organism>
<evidence type="ECO:0000313" key="2">
    <source>
        <dbReference type="EMBL" id="KAL1544539.1"/>
    </source>
</evidence>
<accession>A0ABD1GN19</accession>
<feature type="compositionally biased region" description="Polar residues" evidence="1">
    <location>
        <begin position="35"/>
        <end position="53"/>
    </location>
</feature>
<sequence>MIYLIPKSQLGPSPNLTQKPNWRALSDAFPLFSLTASPSTPPSQFMTPSSPNASRRRVAGPLVTTTTRAAAVRHPPRCLRYSVAAPTRPRVDLFPVSPSPLCPVVANFRGQRTPSHRVFALSVFLGQQPHLRMIAVCGRKVESERTDWSCRY</sequence>
<dbReference type="EMBL" id="JBEAFC010000008">
    <property type="protein sequence ID" value="KAL1544539.1"/>
    <property type="molecule type" value="Genomic_DNA"/>
</dbReference>
<dbReference type="Proteomes" id="UP001567538">
    <property type="component" value="Unassembled WGS sequence"/>
</dbReference>
<protein>
    <submittedName>
        <fullName evidence="2">Uncharacterized protein</fullName>
    </submittedName>
</protein>
<name>A0ABD1GN19_SALDI</name>
<evidence type="ECO:0000256" key="1">
    <source>
        <dbReference type="SAM" id="MobiDB-lite"/>
    </source>
</evidence>
<dbReference type="AlphaFoldDB" id="A0ABD1GN19"/>
<proteinExistence type="predicted"/>
<keyword evidence="3" id="KW-1185">Reference proteome</keyword>
<reference evidence="2 3" key="1">
    <citation type="submission" date="2024-06" db="EMBL/GenBank/DDBJ databases">
        <title>A chromosome level genome sequence of Diviner's sage (Salvia divinorum).</title>
        <authorList>
            <person name="Ford S.A."/>
            <person name="Ro D.-K."/>
            <person name="Ness R.W."/>
            <person name="Phillips M.A."/>
        </authorList>
    </citation>
    <scope>NUCLEOTIDE SEQUENCE [LARGE SCALE GENOMIC DNA]</scope>
    <source>
        <strain evidence="2">SAF-2024a</strain>
        <tissue evidence="2">Leaf</tissue>
    </source>
</reference>
<evidence type="ECO:0000313" key="3">
    <source>
        <dbReference type="Proteomes" id="UP001567538"/>
    </source>
</evidence>
<feature type="region of interest" description="Disordered" evidence="1">
    <location>
        <begin position="35"/>
        <end position="57"/>
    </location>
</feature>